<dbReference type="SUPFAM" id="SSF109604">
    <property type="entry name" value="HD-domain/PDEase-like"/>
    <property type="match status" value="1"/>
</dbReference>
<dbReference type="PANTHER" id="PTHR21262:SF31">
    <property type="entry name" value="GTP PYROPHOSPHOKINASE"/>
    <property type="match status" value="1"/>
</dbReference>
<dbReference type="Pfam" id="PF13328">
    <property type="entry name" value="HD_4"/>
    <property type="match status" value="1"/>
</dbReference>
<dbReference type="InterPro" id="IPR033655">
    <property type="entry name" value="TGS_RelA/SpoT"/>
</dbReference>
<feature type="domain" description="HD" evidence="3">
    <location>
        <begin position="50"/>
        <end position="149"/>
    </location>
</feature>
<dbReference type="SUPFAM" id="SSF81301">
    <property type="entry name" value="Nucleotidyltransferase"/>
    <property type="match status" value="1"/>
</dbReference>
<dbReference type="SMART" id="SM00471">
    <property type="entry name" value="HDc"/>
    <property type="match status" value="1"/>
</dbReference>
<dbReference type="Gene3D" id="3.10.20.30">
    <property type="match status" value="1"/>
</dbReference>
<dbReference type="Gene3D" id="3.30.460.10">
    <property type="entry name" value="Beta Polymerase, domain 2"/>
    <property type="match status" value="1"/>
</dbReference>
<name>A0A0G0MPL1_9BACT</name>
<dbReference type="InterPro" id="IPR043519">
    <property type="entry name" value="NT_sf"/>
</dbReference>
<dbReference type="NCBIfam" id="TIGR00691">
    <property type="entry name" value="spoT_relA"/>
    <property type="match status" value="1"/>
</dbReference>
<comment type="similarity">
    <text evidence="2">Belongs to the relA/spoT family.</text>
</comment>
<dbReference type="GO" id="GO:0015969">
    <property type="term" value="P:guanosine tetraphosphate metabolic process"/>
    <property type="evidence" value="ECO:0007669"/>
    <property type="project" value="InterPro"/>
</dbReference>
<accession>A0A0G0MPL1</accession>
<dbReference type="InterPro" id="IPR003607">
    <property type="entry name" value="HD/PDEase_dom"/>
</dbReference>
<dbReference type="PANTHER" id="PTHR21262">
    <property type="entry name" value="GUANOSINE-3',5'-BIS DIPHOSPHATE 3'-PYROPHOSPHOHYDROLASE"/>
    <property type="match status" value="1"/>
</dbReference>
<dbReference type="Pfam" id="PF04607">
    <property type="entry name" value="RelA_SpoT"/>
    <property type="match status" value="1"/>
</dbReference>
<dbReference type="PATRIC" id="fig|1618995.3.peg.34"/>
<dbReference type="FunFam" id="3.10.20.30:FF:000002">
    <property type="entry name" value="GTP pyrophosphokinase (RelA/SpoT)"/>
    <property type="match status" value="1"/>
</dbReference>
<comment type="pathway">
    <text evidence="1">Purine metabolism.</text>
</comment>
<dbReference type="FunFam" id="3.30.460.10:FF:000001">
    <property type="entry name" value="GTP pyrophosphokinase RelA"/>
    <property type="match status" value="1"/>
</dbReference>
<dbReference type="InterPro" id="IPR004811">
    <property type="entry name" value="RelA/Spo_fam"/>
</dbReference>
<dbReference type="SMART" id="SM00954">
    <property type="entry name" value="RelA_SpoT"/>
    <property type="match status" value="1"/>
</dbReference>
<gene>
    <name evidence="5" type="ORF">UT30_C0001G0032</name>
</gene>
<dbReference type="InterPro" id="IPR012675">
    <property type="entry name" value="Beta-grasp_dom_sf"/>
</dbReference>
<dbReference type="PROSITE" id="PS51880">
    <property type="entry name" value="TGS"/>
    <property type="match status" value="1"/>
</dbReference>
<dbReference type="Pfam" id="PF02824">
    <property type="entry name" value="TGS"/>
    <property type="match status" value="1"/>
</dbReference>
<dbReference type="InterPro" id="IPR012676">
    <property type="entry name" value="TGS-like"/>
</dbReference>
<dbReference type="InterPro" id="IPR007685">
    <property type="entry name" value="RelA_SpoT"/>
</dbReference>
<sequence>MMSELFRTYNELEQLVLKTYKSPDIETLRRAYDVAQHAHAGEVRLTGHPVISHPVCVAYRLAQMGLHLNVVIAGILHDVIEDSEMTMKSLQEQFGMDVATLVESVTKLKHSINYRGEERYAENMRKMFLAMASDVRVVFMKFADRLHNLETLYGQPKHKQERIARESLEIYAPIAGRLGMSEIKGELEDGSFAYLSPKEYERIKNIMDIKVREKGAYVSRIIDQIEKLLNKTSMEDFQVHGRVKRLFSLYTKLNKYQGDLSKIYDLIAVRIIVSDVEECYMTLGLLHQHWRPLPGRIKDYIAQPKPNGYQSLHTTVFTENGEIVEFQIRTLEMHELAEYGVAAHWRYKEGTHKPIRNTQWMEELAQIQKELQNKKNFMEQLEIMKIDVFKDRIFVFTPQGDVIDLPEGATPIDFAYAIHTEVGNKCTAVRINEVMRNIDTTLFSGDIVEIITDKNRRGPNPDWMKFAKTRHARTKIKDATHHTVKGWFAEVLKGREKAKK</sequence>
<proteinExistence type="inferred from homology"/>
<reference evidence="5 6" key="1">
    <citation type="journal article" date="2015" name="Nature">
        <title>rRNA introns, odd ribosomes, and small enigmatic genomes across a large radiation of phyla.</title>
        <authorList>
            <person name="Brown C.T."/>
            <person name="Hug L.A."/>
            <person name="Thomas B.C."/>
            <person name="Sharon I."/>
            <person name="Castelle C.J."/>
            <person name="Singh A."/>
            <person name="Wilkins M.J."/>
            <person name="Williams K.H."/>
            <person name="Banfield J.F."/>
        </authorList>
    </citation>
    <scope>NUCLEOTIDE SEQUENCE [LARGE SCALE GENOMIC DNA]</scope>
</reference>
<dbReference type="Proteomes" id="UP000033935">
    <property type="component" value="Unassembled WGS sequence"/>
</dbReference>
<evidence type="ECO:0000256" key="1">
    <source>
        <dbReference type="ARBA" id="ARBA00025704"/>
    </source>
</evidence>
<feature type="domain" description="TGS" evidence="4">
    <location>
        <begin position="391"/>
        <end position="452"/>
    </location>
</feature>
<dbReference type="EMBL" id="LBWG01000001">
    <property type="protein sequence ID" value="KKR05073.1"/>
    <property type="molecule type" value="Genomic_DNA"/>
</dbReference>
<dbReference type="GO" id="GO:0005886">
    <property type="term" value="C:plasma membrane"/>
    <property type="evidence" value="ECO:0007669"/>
    <property type="project" value="TreeGrafter"/>
</dbReference>
<organism evidence="5 6">
    <name type="scientific">Candidatus Uhrbacteria bacterium GW2011_GWF2_39_13</name>
    <dbReference type="NCBI Taxonomy" id="1618995"/>
    <lineage>
        <taxon>Bacteria</taxon>
        <taxon>Candidatus Uhriibacteriota</taxon>
    </lineage>
</organism>
<dbReference type="InterPro" id="IPR006674">
    <property type="entry name" value="HD_domain"/>
</dbReference>
<dbReference type="AlphaFoldDB" id="A0A0G0MPL1"/>
<dbReference type="PROSITE" id="PS51831">
    <property type="entry name" value="HD"/>
    <property type="match status" value="1"/>
</dbReference>
<dbReference type="SUPFAM" id="SSF81271">
    <property type="entry name" value="TGS-like"/>
    <property type="match status" value="1"/>
</dbReference>
<evidence type="ECO:0000313" key="5">
    <source>
        <dbReference type="EMBL" id="KKR05073.1"/>
    </source>
</evidence>
<evidence type="ECO:0000259" key="3">
    <source>
        <dbReference type="PROSITE" id="PS51831"/>
    </source>
</evidence>
<dbReference type="CDD" id="cd01668">
    <property type="entry name" value="TGS_RSH"/>
    <property type="match status" value="1"/>
</dbReference>
<dbReference type="InterPro" id="IPR004095">
    <property type="entry name" value="TGS"/>
</dbReference>
<dbReference type="FunFam" id="1.10.3210.10:FF:000001">
    <property type="entry name" value="GTP pyrophosphokinase RelA"/>
    <property type="match status" value="1"/>
</dbReference>
<evidence type="ECO:0000256" key="2">
    <source>
        <dbReference type="RuleBase" id="RU003847"/>
    </source>
</evidence>
<evidence type="ECO:0000313" key="6">
    <source>
        <dbReference type="Proteomes" id="UP000033935"/>
    </source>
</evidence>
<dbReference type="CDD" id="cd00077">
    <property type="entry name" value="HDc"/>
    <property type="match status" value="1"/>
</dbReference>
<evidence type="ECO:0000259" key="4">
    <source>
        <dbReference type="PROSITE" id="PS51880"/>
    </source>
</evidence>
<comment type="caution">
    <text evidence="5">The sequence shown here is derived from an EMBL/GenBank/DDBJ whole genome shotgun (WGS) entry which is preliminary data.</text>
</comment>
<dbReference type="Gene3D" id="1.10.3210.10">
    <property type="entry name" value="Hypothetical protein af1432"/>
    <property type="match status" value="1"/>
</dbReference>
<protein>
    <submittedName>
        <fullName evidence="5">(P)ppGpp synthetase I, SpoT/RelA</fullName>
    </submittedName>
</protein>
<dbReference type="CDD" id="cd05399">
    <property type="entry name" value="NT_Rel-Spo_like"/>
    <property type="match status" value="1"/>
</dbReference>
<comment type="function">
    <text evidence="2">In eubacteria ppGpp (guanosine 3'-diphosphate 5'-diphosphate) is a mediator of the stringent response that coordinates a variety of cellular activities in response to changes in nutritional abundance.</text>
</comment>